<dbReference type="EMBL" id="CADCWG010000182">
    <property type="protein sequence ID" value="CAA9563053.1"/>
    <property type="molecule type" value="Genomic_DNA"/>
</dbReference>
<feature type="compositionally biased region" description="Basic residues" evidence="1">
    <location>
        <begin position="195"/>
        <end position="207"/>
    </location>
</feature>
<feature type="compositionally biased region" description="Basic and acidic residues" evidence="1">
    <location>
        <begin position="63"/>
        <end position="86"/>
    </location>
</feature>
<gene>
    <name evidence="2" type="ORF">AVDCRST_MAG49-2662</name>
</gene>
<feature type="compositionally biased region" description="Basic and acidic residues" evidence="1">
    <location>
        <begin position="332"/>
        <end position="342"/>
    </location>
</feature>
<feature type="region of interest" description="Disordered" evidence="1">
    <location>
        <begin position="1"/>
        <end position="408"/>
    </location>
</feature>
<dbReference type="AlphaFoldDB" id="A0A6J4V1W1"/>
<protein>
    <submittedName>
        <fullName evidence="2">Galactonate dehydratase</fullName>
        <ecNumber evidence="2">4.2.1.6</ecNumber>
    </submittedName>
</protein>
<feature type="compositionally biased region" description="Basic residues" evidence="1">
    <location>
        <begin position="226"/>
        <end position="238"/>
    </location>
</feature>
<feature type="compositionally biased region" description="Basic and acidic residues" evidence="1">
    <location>
        <begin position="209"/>
        <end position="225"/>
    </location>
</feature>
<keyword evidence="2" id="KW-0456">Lyase</keyword>
<organism evidence="2">
    <name type="scientific">uncultured Thermomicrobiales bacterium</name>
    <dbReference type="NCBI Taxonomy" id="1645740"/>
    <lineage>
        <taxon>Bacteria</taxon>
        <taxon>Pseudomonadati</taxon>
        <taxon>Thermomicrobiota</taxon>
        <taxon>Thermomicrobia</taxon>
        <taxon>Thermomicrobiales</taxon>
        <taxon>environmental samples</taxon>
    </lineage>
</organism>
<feature type="compositionally biased region" description="Basic residues" evidence="1">
    <location>
        <begin position="120"/>
        <end position="129"/>
    </location>
</feature>
<evidence type="ECO:0000313" key="2">
    <source>
        <dbReference type="EMBL" id="CAA9563053.1"/>
    </source>
</evidence>
<feature type="compositionally biased region" description="Basic residues" evidence="1">
    <location>
        <begin position="87"/>
        <end position="97"/>
    </location>
</feature>
<feature type="compositionally biased region" description="Basic residues" evidence="1">
    <location>
        <begin position="21"/>
        <end position="39"/>
    </location>
</feature>
<evidence type="ECO:0000256" key="1">
    <source>
        <dbReference type="SAM" id="MobiDB-lite"/>
    </source>
</evidence>
<feature type="non-terminal residue" evidence="2">
    <location>
        <position position="1"/>
    </location>
</feature>
<name>A0A6J4V1W1_9BACT</name>
<accession>A0A6J4V1W1</accession>
<feature type="compositionally biased region" description="Basic and acidic residues" evidence="1">
    <location>
        <begin position="268"/>
        <end position="283"/>
    </location>
</feature>
<feature type="compositionally biased region" description="Basic residues" evidence="1">
    <location>
        <begin position="248"/>
        <end position="261"/>
    </location>
</feature>
<feature type="compositionally biased region" description="Basic and acidic residues" evidence="1">
    <location>
        <begin position="40"/>
        <end position="53"/>
    </location>
</feature>
<proteinExistence type="predicted"/>
<feature type="compositionally biased region" description="Basic residues" evidence="1">
    <location>
        <begin position="388"/>
        <end position="408"/>
    </location>
</feature>
<feature type="compositionally biased region" description="Basic and acidic residues" evidence="1">
    <location>
        <begin position="296"/>
        <end position="312"/>
    </location>
</feature>
<dbReference type="GO" id="GO:0008869">
    <property type="term" value="F:galactonate dehydratase activity"/>
    <property type="evidence" value="ECO:0007669"/>
    <property type="project" value="UniProtKB-EC"/>
</dbReference>
<sequence length="408" mass="46703">AHHAGDDLHRRQPLEELALRAARHRPGRPLRHRRGHPQRLRQDRRGGRPRDGPALRGDGPLPGRDDLPADDPRPLLRGRPGPDERRRRDRGRLLGHHRQGDRPPDLRPARRPLPPGPARLRQRLVRRPPHPRELRRARPGGGRPRLQGAQVRPVRRQLPDDGPHRAAPLAGDRPRRPRGRRPRDRDHDRGPLPLLRRRGGLARRAAGRVRADLVRGADPPPEDRRRGRGRPQGHRADRHRRELLQHPPVRRAARPQRRPHPPARAGQHGRDLAHPAGQRDGRRPLRGRRPPQRAGADLDRDLPPARRLHPEPARPGALRRVQRRMGARVGRPPRDARRRPDPAPRGAGPGRRSELGRGRQAPLRGLELPAALRHGLGAPRGRPDRPAPRHRHRPRRRRDRRARAARRL</sequence>
<feature type="compositionally biased region" description="Basic and acidic residues" evidence="1">
    <location>
        <begin position="1"/>
        <end position="18"/>
    </location>
</feature>
<dbReference type="EC" id="4.2.1.6" evidence="2"/>
<reference evidence="2" key="1">
    <citation type="submission" date="2020-02" db="EMBL/GenBank/DDBJ databases">
        <authorList>
            <person name="Meier V. D."/>
        </authorList>
    </citation>
    <scope>NUCLEOTIDE SEQUENCE</scope>
    <source>
        <strain evidence="2">AVDCRST_MAG49</strain>
    </source>
</reference>
<feature type="compositionally biased region" description="Basic and acidic residues" evidence="1">
    <location>
        <begin position="98"/>
        <end position="108"/>
    </location>
</feature>
<feature type="non-terminal residue" evidence="2">
    <location>
        <position position="408"/>
    </location>
</feature>